<feature type="domain" description="Response regulatory" evidence="3">
    <location>
        <begin position="1"/>
        <end position="104"/>
    </location>
</feature>
<dbReference type="Proteomes" id="UP000588068">
    <property type="component" value="Unassembled WGS sequence"/>
</dbReference>
<evidence type="ECO:0000256" key="1">
    <source>
        <dbReference type="ARBA" id="ARBA00022553"/>
    </source>
</evidence>
<proteinExistence type="predicted"/>
<feature type="modified residue" description="4-aspartylphosphate" evidence="2">
    <location>
        <position position="37"/>
    </location>
</feature>
<dbReference type="SUPFAM" id="SSF52172">
    <property type="entry name" value="CheY-like"/>
    <property type="match status" value="1"/>
</dbReference>
<dbReference type="PROSITE" id="PS50110">
    <property type="entry name" value="RESPONSE_REGULATORY"/>
    <property type="match status" value="1"/>
</dbReference>
<dbReference type="AlphaFoldDB" id="A0A841HEU1"/>
<evidence type="ECO:0000313" key="4">
    <source>
        <dbReference type="EMBL" id="MBB6091387.1"/>
    </source>
</evidence>
<dbReference type="EMBL" id="JACHHZ010000001">
    <property type="protein sequence ID" value="MBB6091387.1"/>
    <property type="molecule type" value="Genomic_DNA"/>
</dbReference>
<sequence>MVRFTLEGAGYKVVQAADGVEALEMARGASVDLVLTDVNMPRMDGISLVRELRTLDSYKFTPMLVLTTESGQETKMRGKQAGATGWIVKPFNPEQLLATISRVL</sequence>
<name>A0A841HEU1_9GAMM</name>
<evidence type="ECO:0000259" key="3">
    <source>
        <dbReference type="PROSITE" id="PS50110"/>
    </source>
</evidence>
<dbReference type="PANTHER" id="PTHR44591">
    <property type="entry name" value="STRESS RESPONSE REGULATOR PROTEIN 1"/>
    <property type="match status" value="1"/>
</dbReference>
<protein>
    <submittedName>
        <fullName evidence="4">Two-component system chemotaxis response regulator CheY</fullName>
    </submittedName>
</protein>
<accession>A0A841HEU1</accession>
<evidence type="ECO:0000313" key="5">
    <source>
        <dbReference type="Proteomes" id="UP000588068"/>
    </source>
</evidence>
<gene>
    <name evidence="4" type="ORF">HNQ60_000233</name>
</gene>
<dbReference type="InterPro" id="IPR001789">
    <property type="entry name" value="Sig_transdc_resp-reg_receiver"/>
</dbReference>
<dbReference type="GO" id="GO:0000160">
    <property type="term" value="P:phosphorelay signal transduction system"/>
    <property type="evidence" value="ECO:0007669"/>
    <property type="project" value="InterPro"/>
</dbReference>
<reference evidence="4 5" key="1">
    <citation type="submission" date="2020-08" db="EMBL/GenBank/DDBJ databases">
        <title>Genomic Encyclopedia of Type Strains, Phase IV (KMG-IV): sequencing the most valuable type-strain genomes for metagenomic binning, comparative biology and taxonomic classification.</title>
        <authorList>
            <person name="Goeker M."/>
        </authorList>
    </citation>
    <scope>NUCLEOTIDE SEQUENCE [LARGE SCALE GENOMIC DNA]</scope>
    <source>
        <strain evidence="4 5">DSM 26723</strain>
    </source>
</reference>
<comment type="caution">
    <text evidence="4">The sequence shown here is derived from an EMBL/GenBank/DDBJ whole genome shotgun (WGS) entry which is preliminary data.</text>
</comment>
<keyword evidence="5" id="KW-1185">Reference proteome</keyword>
<dbReference type="SMART" id="SM00448">
    <property type="entry name" value="REC"/>
    <property type="match status" value="1"/>
</dbReference>
<evidence type="ECO:0000256" key="2">
    <source>
        <dbReference type="PROSITE-ProRule" id="PRU00169"/>
    </source>
</evidence>
<dbReference type="InterPro" id="IPR050595">
    <property type="entry name" value="Bact_response_regulator"/>
</dbReference>
<dbReference type="Pfam" id="PF00072">
    <property type="entry name" value="Response_reg"/>
    <property type="match status" value="1"/>
</dbReference>
<dbReference type="Gene3D" id="3.40.50.2300">
    <property type="match status" value="1"/>
</dbReference>
<dbReference type="InterPro" id="IPR011006">
    <property type="entry name" value="CheY-like_superfamily"/>
</dbReference>
<dbReference type="PANTHER" id="PTHR44591:SF25">
    <property type="entry name" value="CHEMOTAXIS TWO-COMPONENT RESPONSE REGULATOR"/>
    <property type="match status" value="1"/>
</dbReference>
<organism evidence="4 5">
    <name type="scientific">Povalibacter uvarum</name>
    <dbReference type="NCBI Taxonomy" id="732238"/>
    <lineage>
        <taxon>Bacteria</taxon>
        <taxon>Pseudomonadati</taxon>
        <taxon>Pseudomonadota</taxon>
        <taxon>Gammaproteobacteria</taxon>
        <taxon>Steroidobacterales</taxon>
        <taxon>Steroidobacteraceae</taxon>
        <taxon>Povalibacter</taxon>
    </lineage>
</organism>
<keyword evidence="1 2" id="KW-0597">Phosphoprotein</keyword>